<dbReference type="Proteomes" id="UP000199385">
    <property type="component" value="Chromosome I"/>
</dbReference>
<dbReference type="PATRIC" id="fig|261654.4.peg.2632"/>
<accession>A0A1A8ZJX0</accession>
<dbReference type="AlphaFoldDB" id="A0A1A8ZJX0"/>
<name>A0A1A8ZJX0_9ACTN</name>
<dbReference type="STRING" id="261654.GA0070611_2588"/>
<sequence length="151" mass="16003">MAITEVRGWPVGETLEDLIAYATAQGAEGYAVHQVRVCRCADCGGQVFGVTGDVVEGAVRRTCRGCGAEHFIADSGEYWADITPAVMVCECGGDADGDEEDFNVAVGYSVYADGEGIRALAVTSRCVACGRLGYWADWMVRGGELHLLDLA</sequence>
<evidence type="ECO:0000313" key="1">
    <source>
        <dbReference type="EMBL" id="SBT44147.1"/>
    </source>
</evidence>
<dbReference type="RefSeq" id="WP_157740313.1">
    <property type="nucleotide sequence ID" value="NZ_LT594323.1"/>
</dbReference>
<reference evidence="2" key="1">
    <citation type="submission" date="2016-06" db="EMBL/GenBank/DDBJ databases">
        <authorList>
            <person name="Varghese N."/>
            <person name="Submissions Spin"/>
        </authorList>
    </citation>
    <scope>NUCLEOTIDE SEQUENCE [LARGE SCALE GENOMIC DNA]</scope>
    <source>
        <strain evidence="2">DSM 44815</strain>
    </source>
</reference>
<dbReference type="EMBL" id="LT594323">
    <property type="protein sequence ID" value="SBT44147.1"/>
    <property type="molecule type" value="Genomic_DNA"/>
</dbReference>
<evidence type="ECO:0000313" key="2">
    <source>
        <dbReference type="Proteomes" id="UP000199385"/>
    </source>
</evidence>
<gene>
    <name evidence="1" type="ORF">GA0070611_2588</name>
</gene>
<organism evidence="1 2">
    <name type="scientific">Micromonospora auratinigra</name>
    <dbReference type="NCBI Taxonomy" id="261654"/>
    <lineage>
        <taxon>Bacteria</taxon>
        <taxon>Bacillati</taxon>
        <taxon>Actinomycetota</taxon>
        <taxon>Actinomycetes</taxon>
        <taxon>Micromonosporales</taxon>
        <taxon>Micromonosporaceae</taxon>
        <taxon>Micromonospora</taxon>
    </lineage>
</organism>
<keyword evidence="2" id="KW-1185">Reference proteome</keyword>
<proteinExistence type="predicted"/>
<protein>
    <submittedName>
        <fullName evidence="1">Uncharacterized protein</fullName>
    </submittedName>
</protein>
<dbReference type="OrthoDB" id="281728at2"/>